<sequence>MHTDAYKHNCLCQLTVNILDRWVTTRACQDATRCSIFTTIQHDSVACKLPGCALDYHSIPIPGHSLNIAHDAVATKKKKKKQQPSLSSPTRDARMQRRMHDGVSCPDANTAATSRCCWHCCRTAAVAGCGGADVYVCCLKRVTLRASAVASLLRVLDSTGAERCCVSIRPGTAADVPRICCRYARYCCWCAEDLLPTGPETAAAAAAAPALMRVDAAPPSRG</sequence>
<evidence type="ECO:0000313" key="3">
    <source>
        <dbReference type="Proteomes" id="UP000664859"/>
    </source>
</evidence>
<name>A0A835Z9N9_9STRA</name>
<comment type="caution">
    <text evidence="2">The sequence shown here is derived from an EMBL/GenBank/DDBJ whole genome shotgun (WGS) entry which is preliminary data.</text>
</comment>
<protein>
    <submittedName>
        <fullName evidence="2">Uncharacterized protein</fullName>
    </submittedName>
</protein>
<evidence type="ECO:0000256" key="1">
    <source>
        <dbReference type="SAM" id="MobiDB-lite"/>
    </source>
</evidence>
<dbReference type="Proteomes" id="UP000664859">
    <property type="component" value="Unassembled WGS sequence"/>
</dbReference>
<reference evidence="2" key="1">
    <citation type="submission" date="2021-02" db="EMBL/GenBank/DDBJ databases">
        <title>First Annotated Genome of the Yellow-green Alga Tribonema minus.</title>
        <authorList>
            <person name="Mahan K.M."/>
        </authorList>
    </citation>
    <scope>NUCLEOTIDE SEQUENCE</scope>
    <source>
        <strain evidence="2">UTEX B ZZ1240</strain>
    </source>
</reference>
<dbReference type="EMBL" id="JAFCMP010000046">
    <property type="protein sequence ID" value="KAG5189771.1"/>
    <property type="molecule type" value="Genomic_DNA"/>
</dbReference>
<organism evidence="2 3">
    <name type="scientific">Tribonema minus</name>
    <dbReference type="NCBI Taxonomy" id="303371"/>
    <lineage>
        <taxon>Eukaryota</taxon>
        <taxon>Sar</taxon>
        <taxon>Stramenopiles</taxon>
        <taxon>Ochrophyta</taxon>
        <taxon>PX clade</taxon>
        <taxon>Xanthophyceae</taxon>
        <taxon>Tribonematales</taxon>
        <taxon>Tribonemataceae</taxon>
        <taxon>Tribonema</taxon>
    </lineage>
</organism>
<gene>
    <name evidence="2" type="ORF">JKP88DRAFT_20262</name>
</gene>
<feature type="region of interest" description="Disordered" evidence="1">
    <location>
        <begin position="73"/>
        <end position="95"/>
    </location>
</feature>
<proteinExistence type="predicted"/>
<dbReference type="AlphaFoldDB" id="A0A835Z9N9"/>
<keyword evidence="3" id="KW-1185">Reference proteome</keyword>
<accession>A0A835Z9N9</accession>
<evidence type="ECO:0000313" key="2">
    <source>
        <dbReference type="EMBL" id="KAG5189771.1"/>
    </source>
</evidence>